<evidence type="ECO:0000259" key="4">
    <source>
        <dbReference type="PROSITE" id="PS50995"/>
    </source>
</evidence>
<name>A0ABS1VBC9_9PROT</name>
<dbReference type="InterPro" id="IPR039422">
    <property type="entry name" value="MarR/SlyA-like"/>
</dbReference>
<dbReference type="Pfam" id="PF01047">
    <property type="entry name" value="MarR"/>
    <property type="match status" value="1"/>
</dbReference>
<organism evidence="5 6">
    <name type="scientific">Belnapia mucosa</name>
    <dbReference type="NCBI Taxonomy" id="2804532"/>
    <lineage>
        <taxon>Bacteria</taxon>
        <taxon>Pseudomonadati</taxon>
        <taxon>Pseudomonadota</taxon>
        <taxon>Alphaproteobacteria</taxon>
        <taxon>Acetobacterales</taxon>
        <taxon>Roseomonadaceae</taxon>
        <taxon>Belnapia</taxon>
    </lineage>
</organism>
<dbReference type="PANTHER" id="PTHR33164">
    <property type="entry name" value="TRANSCRIPTIONAL REGULATOR, MARR FAMILY"/>
    <property type="match status" value="1"/>
</dbReference>
<dbReference type="InterPro" id="IPR036390">
    <property type="entry name" value="WH_DNA-bd_sf"/>
</dbReference>
<comment type="caution">
    <text evidence="5">The sequence shown here is derived from an EMBL/GenBank/DDBJ whole genome shotgun (WGS) entry which is preliminary data.</text>
</comment>
<dbReference type="PANTHER" id="PTHR33164:SF57">
    <property type="entry name" value="MARR-FAMILY TRANSCRIPTIONAL REGULATOR"/>
    <property type="match status" value="1"/>
</dbReference>
<evidence type="ECO:0000256" key="2">
    <source>
        <dbReference type="ARBA" id="ARBA00023125"/>
    </source>
</evidence>
<dbReference type="Gene3D" id="1.10.10.10">
    <property type="entry name" value="Winged helix-like DNA-binding domain superfamily/Winged helix DNA-binding domain"/>
    <property type="match status" value="1"/>
</dbReference>
<dbReference type="Proteomes" id="UP000606490">
    <property type="component" value="Unassembled WGS sequence"/>
</dbReference>
<protein>
    <submittedName>
        <fullName evidence="5">Winged helix-turn-helix transcriptional regulator</fullName>
    </submittedName>
</protein>
<accession>A0ABS1VBC9</accession>
<dbReference type="SMART" id="SM00347">
    <property type="entry name" value="HTH_MARR"/>
    <property type="match status" value="1"/>
</dbReference>
<keyword evidence="3" id="KW-0804">Transcription</keyword>
<feature type="domain" description="HTH marR-type" evidence="4">
    <location>
        <begin position="1"/>
        <end position="115"/>
    </location>
</feature>
<reference evidence="5 6" key="1">
    <citation type="submission" date="2021-01" db="EMBL/GenBank/DDBJ databases">
        <title>Belnapia mucosa sp. nov. and Belnapia arida sp. nov., isolated from the Tabernas Desert (Almeria, Spain).</title>
        <authorList>
            <person name="Molina-Menor E."/>
            <person name="Vidal-Verdu A."/>
            <person name="Calonge A."/>
            <person name="Satari L."/>
            <person name="Pereto Magraner J."/>
            <person name="Porcar Miralles M."/>
        </authorList>
    </citation>
    <scope>NUCLEOTIDE SEQUENCE [LARGE SCALE GENOMIC DNA]</scope>
    <source>
        <strain evidence="5 6">T6</strain>
    </source>
</reference>
<keyword evidence="1" id="KW-0805">Transcription regulation</keyword>
<dbReference type="InterPro" id="IPR036388">
    <property type="entry name" value="WH-like_DNA-bd_sf"/>
</dbReference>
<dbReference type="InterPro" id="IPR000835">
    <property type="entry name" value="HTH_MarR-typ"/>
</dbReference>
<evidence type="ECO:0000256" key="1">
    <source>
        <dbReference type="ARBA" id="ARBA00023015"/>
    </source>
</evidence>
<evidence type="ECO:0000313" key="6">
    <source>
        <dbReference type="Proteomes" id="UP000606490"/>
    </source>
</evidence>
<dbReference type="InterPro" id="IPR023187">
    <property type="entry name" value="Tscrpt_reg_MarR-type_CS"/>
</dbReference>
<gene>
    <name evidence="5" type="ORF">JMJ55_27020</name>
</gene>
<keyword evidence="2" id="KW-0238">DNA-binding</keyword>
<dbReference type="SUPFAM" id="SSF46785">
    <property type="entry name" value="Winged helix' DNA-binding domain"/>
    <property type="match status" value="1"/>
</dbReference>
<sequence>MSKTLSTDELLSVIHGALLSEVRREDADLTMRQIAILLMVYLTDEPQTVRGLAAHLRISKPAVTRGMDRLVLFELIRREEEPEDRRSVIAVRTAAGAEMMERLKAALKATRSDAG</sequence>
<evidence type="ECO:0000313" key="5">
    <source>
        <dbReference type="EMBL" id="MBL6458987.1"/>
    </source>
</evidence>
<dbReference type="EMBL" id="JAEUXJ010000023">
    <property type="protein sequence ID" value="MBL6458987.1"/>
    <property type="molecule type" value="Genomic_DNA"/>
</dbReference>
<keyword evidence="6" id="KW-1185">Reference proteome</keyword>
<dbReference type="RefSeq" id="WP_202828722.1">
    <property type="nucleotide sequence ID" value="NZ_JAEUXJ010000023.1"/>
</dbReference>
<proteinExistence type="predicted"/>
<evidence type="ECO:0000256" key="3">
    <source>
        <dbReference type="ARBA" id="ARBA00023163"/>
    </source>
</evidence>
<dbReference type="PROSITE" id="PS01117">
    <property type="entry name" value="HTH_MARR_1"/>
    <property type="match status" value="1"/>
</dbReference>
<dbReference type="PROSITE" id="PS50995">
    <property type="entry name" value="HTH_MARR_2"/>
    <property type="match status" value="1"/>
</dbReference>